<comment type="caution">
    <text evidence="3">The sequence shown here is derived from an EMBL/GenBank/DDBJ whole genome shotgun (WGS) entry which is preliminary data.</text>
</comment>
<dbReference type="Pfam" id="PF07760">
    <property type="entry name" value="DUF1616"/>
    <property type="match status" value="1"/>
</dbReference>
<feature type="transmembrane region" description="Helical" evidence="1">
    <location>
        <begin position="46"/>
        <end position="70"/>
    </location>
</feature>
<dbReference type="EMBL" id="RAPO01000001">
    <property type="protein sequence ID" value="RKD97368.1"/>
    <property type="molecule type" value="Genomic_DNA"/>
</dbReference>
<protein>
    <submittedName>
        <fullName evidence="3">Putative membrane protein</fullName>
    </submittedName>
</protein>
<feature type="transmembrane region" description="Helical" evidence="1">
    <location>
        <begin position="124"/>
        <end position="141"/>
    </location>
</feature>
<dbReference type="Proteomes" id="UP000283805">
    <property type="component" value="Unassembled WGS sequence"/>
</dbReference>
<evidence type="ECO:0000313" key="4">
    <source>
        <dbReference type="Proteomes" id="UP000283805"/>
    </source>
</evidence>
<name>A0A3R7KMM2_9EURY</name>
<keyword evidence="1" id="KW-1133">Transmembrane helix</keyword>
<keyword evidence="4" id="KW-1185">Reference proteome</keyword>
<evidence type="ECO:0000256" key="1">
    <source>
        <dbReference type="SAM" id="Phobius"/>
    </source>
</evidence>
<reference evidence="3 4" key="1">
    <citation type="submission" date="2018-09" db="EMBL/GenBank/DDBJ databases">
        <title>Genomic Encyclopedia of Archaeal and Bacterial Type Strains, Phase II (KMG-II): from individual species to whole genera.</title>
        <authorList>
            <person name="Goeker M."/>
        </authorList>
    </citation>
    <scope>NUCLEOTIDE SEQUENCE [LARGE SCALE GENOMIC DNA]</scope>
    <source>
        <strain evidence="3 4">DSM 13151</strain>
    </source>
</reference>
<evidence type="ECO:0000259" key="2">
    <source>
        <dbReference type="Pfam" id="PF07760"/>
    </source>
</evidence>
<evidence type="ECO:0000313" key="3">
    <source>
        <dbReference type="EMBL" id="RKD97368.1"/>
    </source>
</evidence>
<accession>A0A3R7KMM2</accession>
<feature type="domain" description="DUF1616" evidence="2">
    <location>
        <begin position="25"/>
        <end position="325"/>
    </location>
</feature>
<feature type="transmembrane region" description="Helical" evidence="1">
    <location>
        <begin position="91"/>
        <end position="112"/>
    </location>
</feature>
<dbReference type="AlphaFoldDB" id="A0A3R7KMM2"/>
<keyword evidence="1" id="KW-0812">Transmembrane</keyword>
<gene>
    <name evidence="3" type="ORF">ATJ93_0354</name>
</gene>
<feature type="transmembrane region" description="Helical" evidence="1">
    <location>
        <begin position="21"/>
        <end position="40"/>
    </location>
</feature>
<dbReference type="InterPro" id="IPR011674">
    <property type="entry name" value="DUF1616"/>
</dbReference>
<dbReference type="RefSeq" id="WP_120242915.1">
    <property type="nucleotide sequence ID" value="NZ_RAPO01000001.1"/>
</dbReference>
<organism evidence="3 4">
    <name type="scientific">Halopiger aswanensis</name>
    <dbReference type="NCBI Taxonomy" id="148449"/>
    <lineage>
        <taxon>Archaea</taxon>
        <taxon>Methanobacteriati</taxon>
        <taxon>Methanobacteriota</taxon>
        <taxon>Stenosarchaea group</taxon>
        <taxon>Halobacteria</taxon>
        <taxon>Halobacteriales</taxon>
        <taxon>Natrialbaceae</taxon>
        <taxon>Halopiger</taxon>
    </lineage>
</organism>
<dbReference type="OrthoDB" id="82282at2157"/>
<sequence length="332" mass="34797">MSFPTNSRPQLGFIRKYPVDLALTSLLAALVALVVTGVPAGNAGRLLAALPLVLFLPGYALVSVLFPAAARDARADAETAIERRPRGIDTIERLGLSFALSIAIVPVVGIVLPLTQWGLATESAAAVLAGLTVVLAQLGVIRRLRTPAPDRFTVSLTAALARLRRDEGTVATASSVFLVVAIALAGGALLVGFLFPASTGGFSELALYTEDEDGDLVAGELPDEVAPGESVPVSFAIENHEGEETSYTVVVQEQVLEDGEVVERTELRQIDGTVSADATGVAEHEIEPTAGDGETVRISLLLYPGEPPAEPTNENAEADTYFWVTVTEDAAE</sequence>
<proteinExistence type="predicted"/>
<feature type="transmembrane region" description="Helical" evidence="1">
    <location>
        <begin position="170"/>
        <end position="195"/>
    </location>
</feature>
<keyword evidence="1" id="KW-0472">Membrane</keyword>